<dbReference type="RefSeq" id="XP_005105032.1">
    <property type="nucleotide sequence ID" value="XM_005104975.3"/>
</dbReference>
<feature type="domain" description="MD-2-related lipid-recognition" evidence="5">
    <location>
        <begin position="28"/>
        <end position="154"/>
    </location>
</feature>
<dbReference type="InterPro" id="IPR003172">
    <property type="entry name" value="ML_dom"/>
</dbReference>
<dbReference type="InterPro" id="IPR014756">
    <property type="entry name" value="Ig_E-set"/>
</dbReference>
<evidence type="ECO:0000256" key="2">
    <source>
        <dbReference type="ARBA" id="ARBA00006370"/>
    </source>
</evidence>
<dbReference type="GeneID" id="101848455"/>
<dbReference type="InterPro" id="IPR039670">
    <property type="entry name" value="NPC2-like"/>
</dbReference>
<dbReference type="SUPFAM" id="SSF81296">
    <property type="entry name" value="E set domains"/>
    <property type="match status" value="1"/>
</dbReference>
<organism evidence="6 7">
    <name type="scientific">Aplysia californica</name>
    <name type="common">California sea hare</name>
    <dbReference type="NCBI Taxonomy" id="6500"/>
    <lineage>
        <taxon>Eukaryota</taxon>
        <taxon>Metazoa</taxon>
        <taxon>Spiralia</taxon>
        <taxon>Lophotrochozoa</taxon>
        <taxon>Mollusca</taxon>
        <taxon>Gastropoda</taxon>
        <taxon>Heterobranchia</taxon>
        <taxon>Euthyneura</taxon>
        <taxon>Tectipleura</taxon>
        <taxon>Aplysiida</taxon>
        <taxon>Aplysioidea</taxon>
        <taxon>Aplysiidae</taxon>
        <taxon>Aplysia</taxon>
    </lineage>
</organism>
<comment type="similarity">
    <text evidence="2">Belongs to the NPC2 family.</text>
</comment>
<feature type="signal peptide" evidence="4">
    <location>
        <begin position="1"/>
        <end position="23"/>
    </location>
</feature>
<name>A0ABM0JZ92_APLCA</name>
<evidence type="ECO:0000256" key="1">
    <source>
        <dbReference type="ARBA" id="ARBA00004613"/>
    </source>
</evidence>
<feature type="chain" id="PRO_5045390299" evidence="4">
    <location>
        <begin position="24"/>
        <end position="157"/>
    </location>
</feature>
<keyword evidence="4" id="KW-0732">Signal</keyword>
<evidence type="ECO:0000313" key="6">
    <source>
        <dbReference type="Proteomes" id="UP000694888"/>
    </source>
</evidence>
<evidence type="ECO:0000256" key="3">
    <source>
        <dbReference type="ARBA" id="ARBA00022525"/>
    </source>
</evidence>
<dbReference type="PANTHER" id="PTHR11306">
    <property type="entry name" value="NIEMANN PICK TYPE C2 PROTEIN NPC2-RELATED"/>
    <property type="match status" value="1"/>
</dbReference>
<proteinExistence type="inferred from homology"/>
<protein>
    <submittedName>
        <fullName evidence="7">Ecdysteroid-regulated 16 kDa protein</fullName>
    </submittedName>
</protein>
<evidence type="ECO:0000259" key="5">
    <source>
        <dbReference type="SMART" id="SM00737"/>
    </source>
</evidence>
<sequence>MEFSGFSLFSLVLVSFLVAPALTCTMSFKPCPGVPLKGQLVKAQFNGTCQGPLAILKKGTSVAIDFTFKANLDESKLTSKVSGKIGDFPYVNFPLSNADACKDSGLKCPIKASTTQNYTPILEVKSYFPSVNVFVKWQLVDGANNDVFCAIIPAQIV</sequence>
<dbReference type="Gene3D" id="2.60.40.770">
    <property type="match status" value="1"/>
</dbReference>
<dbReference type="PANTHER" id="PTHR11306:SF68">
    <property type="entry name" value="NPC INTRACELLULAR CHOLESTEROL TRANSPORTER 2"/>
    <property type="match status" value="1"/>
</dbReference>
<keyword evidence="6" id="KW-1185">Reference proteome</keyword>
<accession>A0ABM0JZ92</accession>
<gene>
    <name evidence="7" type="primary">LOC101848455</name>
</gene>
<dbReference type="Pfam" id="PF02221">
    <property type="entry name" value="E1_DerP2_DerF2"/>
    <property type="match status" value="1"/>
</dbReference>
<dbReference type="Proteomes" id="UP000694888">
    <property type="component" value="Unplaced"/>
</dbReference>
<dbReference type="SMART" id="SM00737">
    <property type="entry name" value="ML"/>
    <property type="match status" value="1"/>
</dbReference>
<reference evidence="7" key="1">
    <citation type="submission" date="2025-08" db="UniProtKB">
        <authorList>
            <consortium name="RefSeq"/>
        </authorList>
    </citation>
    <scope>IDENTIFICATION</scope>
</reference>
<comment type="subcellular location">
    <subcellularLocation>
        <location evidence="1">Secreted</location>
    </subcellularLocation>
</comment>
<evidence type="ECO:0000256" key="4">
    <source>
        <dbReference type="SAM" id="SignalP"/>
    </source>
</evidence>
<keyword evidence="3" id="KW-0964">Secreted</keyword>
<evidence type="ECO:0000313" key="7">
    <source>
        <dbReference type="RefSeq" id="XP_005105032.1"/>
    </source>
</evidence>